<keyword evidence="11" id="KW-1185">Reference proteome</keyword>
<dbReference type="RefSeq" id="WP_160146174.1">
    <property type="nucleotide sequence ID" value="NZ_BIFQ01000002.1"/>
</dbReference>
<organism evidence="10 11">
    <name type="scientific">Dictyobacter aurantiacus</name>
    <dbReference type="NCBI Taxonomy" id="1936993"/>
    <lineage>
        <taxon>Bacteria</taxon>
        <taxon>Bacillati</taxon>
        <taxon>Chloroflexota</taxon>
        <taxon>Ktedonobacteria</taxon>
        <taxon>Ktedonobacterales</taxon>
        <taxon>Dictyobacteraceae</taxon>
        <taxon>Dictyobacter</taxon>
    </lineage>
</organism>
<feature type="domain" description="Protein kinase" evidence="9">
    <location>
        <begin position="11"/>
        <end position="292"/>
    </location>
</feature>
<feature type="region of interest" description="Disordered" evidence="8">
    <location>
        <begin position="358"/>
        <end position="389"/>
    </location>
</feature>
<dbReference type="Gene3D" id="1.10.510.10">
    <property type="entry name" value="Transferase(Phosphotransferase) domain 1"/>
    <property type="match status" value="1"/>
</dbReference>
<dbReference type="AlphaFoldDB" id="A0A401ZNQ3"/>
<accession>A0A401ZNQ3</accession>
<dbReference type="PROSITE" id="PS00107">
    <property type="entry name" value="PROTEIN_KINASE_ATP"/>
    <property type="match status" value="1"/>
</dbReference>
<dbReference type="PANTHER" id="PTHR43289:SF6">
    <property type="entry name" value="SERINE_THREONINE-PROTEIN KINASE NEKL-3"/>
    <property type="match status" value="1"/>
</dbReference>
<evidence type="ECO:0000256" key="2">
    <source>
        <dbReference type="ARBA" id="ARBA00022527"/>
    </source>
</evidence>
<dbReference type="Gene3D" id="3.30.200.20">
    <property type="entry name" value="Phosphorylase Kinase, domain 1"/>
    <property type="match status" value="1"/>
</dbReference>
<evidence type="ECO:0000256" key="1">
    <source>
        <dbReference type="ARBA" id="ARBA00012513"/>
    </source>
</evidence>
<evidence type="ECO:0000313" key="10">
    <source>
        <dbReference type="EMBL" id="GCE08386.1"/>
    </source>
</evidence>
<evidence type="ECO:0000313" key="11">
    <source>
        <dbReference type="Proteomes" id="UP000287224"/>
    </source>
</evidence>
<dbReference type="InterPro" id="IPR017441">
    <property type="entry name" value="Protein_kinase_ATP_BS"/>
</dbReference>
<evidence type="ECO:0000256" key="5">
    <source>
        <dbReference type="ARBA" id="ARBA00022777"/>
    </source>
</evidence>
<gene>
    <name evidence="10" type="ORF">KDAU_57150</name>
</gene>
<dbReference type="GO" id="GO:0005524">
    <property type="term" value="F:ATP binding"/>
    <property type="evidence" value="ECO:0007669"/>
    <property type="project" value="UniProtKB-UniRule"/>
</dbReference>
<dbReference type="Proteomes" id="UP000287224">
    <property type="component" value="Unassembled WGS sequence"/>
</dbReference>
<feature type="compositionally biased region" description="Pro residues" evidence="8">
    <location>
        <begin position="367"/>
        <end position="384"/>
    </location>
</feature>
<dbReference type="PROSITE" id="PS50011">
    <property type="entry name" value="PROTEIN_KINASE_DOM"/>
    <property type="match status" value="1"/>
</dbReference>
<keyword evidence="2" id="KW-0723">Serine/threonine-protein kinase</keyword>
<dbReference type="OrthoDB" id="9801841at2"/>
<dbReference type="Pfam" id="PF00069">
    <property type="entry name" value="Pkinase"/>
    <property type="match status" value="1"/>
</dbReference>
<dbReference type="PROSITE" id="PS00108">
    <property type="entry name" value="PROTEIN_KINASE_ST"/>
    <property type="match status" value="1"/>
</dbReference>
<dbReference type="EC" id="2.7.11.1" evidence="1"/>
<keyword evidence="6 7" id="KW-0067">ATP-binding</keyword>
<dbReference type="FunFam" id="1.10.510.10:FF:000021">
    <property type="entry name" value="Serine/threonine protein kinase"/>
    <property type="match status" value="1"/>
</dbReference>
<dbReference type="GO" id="GO:0004674">
    <property type="term" value="F:protein serine/threonine kinase activity"/>
    <property type="evidence" value="ECO:0007669"/>
    <property type="project" value="UniProtKB-KW"/>
</dbReference>
<evidence type="ECO:0000256" key="7">
    <source>
        <dbReference type="PROSITE-ProRule" id="PRU10141"/>
    </source>
</evidence>
<keyword evidence="3" id="KW-0808">Transferase</keyword>
<dbReference type="EMBL" id="BIFQ01000002">
    <property type="protein sequence ID" value="GCE08386.1"/>
    <property type="molecule type" value="Genomic_DNA"/>
</dbReference>
<protein>
    <recommendedName>
        <fullName evidence="1">non-specific serine/threonine protein kinase</fullName>
        <ecNumber evidence="1">2.7.11.1</ecNumber>
    </recommendedName>
</protein>
<proteinExistence type="predicted"/>
<dbReference type="InterPro" id="IPR008271">
    <property type="entry name" value="Ser/Thr_kinase_AS"/>
</dbReference>
<keyword evidence="4 7" id="KW-0547">Nucleotide-binding</keyword>
<evidence type="ECO:0000256" key="4">
    <source>
        <dbReference type="ARBA" id="ARBA00022741"/>
    </source>
</evidence>
<dbReference type="PANTHER" id="PTHR43289">
    <property type="entry name" value="MITOGEN-ACTIVATED PROTEIN KINASE KINASE KINASE 20-RELATED"/>
    <property type="match status" value="1"/>
</dbReference>
<comment type="caution">
    <text evidence="10">The sequence shown here is derived from an EMBL/GenBank/DDBJ whole genome shotgun (WGS) entry which is preliminary data.</text>
</comment>
<evidence type="ECO:0000256" key="6">
    <source>
        <dbReference type="ARBA" id="ARBA00022840"/>
    </source>
</evidence>
<evidence type="ECO:0000259" key="9">
    <source>
        <dbReference type="PROSITE" id="PS50011"/>
    </source>
</evidence>
<evidence type="ECO:0000256" key="3">
    <source>
        <dbReference type="ARBA" id="ARBA00022679"/>
    </source>
</evidence>
<dbReference type="InterPro" id="IPR000719">
    <property type="entry name" value="Prot_kinase_dom"/>
</dbReference>
<feature type="binding site" evidence="7">
    <location>
        <position position="40"/>
    </location>
    <ligand>
        <name>ATP</name>
        <dbReference type="ChEBI" id="CHEBI:30616"/>
    </ligand>
</feature>
<name>A0A401ZNQ3_9CHLR</name>
<reference evidence="11" key="1">
    <citation type="submission" date="2018-12" db="EMBL/GenBank/DDBJ databases">
        <title>Tengunoibacter tsumagoiensis gen. nov., sp. nov., Dictyobacter kobayashii sp. nov., D. alpinus sp. nov., and D. joshuensis sp. nov. and description of Dictyobacteraceae fam. nov. within the order Ktedonobacterales isolated from Tengu-no-mugimeshi.</title>
        <authorList>
            <person name="Wang C.M."/>
            <person name="Zheng Y."/>
            <person name="Sakai Y."/>
            <person name="Toyoda A."/>
            <person name="Minakuchi Y."/>
            <person name="Abe K."/>
            <person name="Yokota A."/>
            <person name="Yabe S."/>
        </authorList>
    </citation>
    <scope>NUCLEOTIDE SEQUENCE [LARGE SCALE GENOMIC DNA]</scope>
    <source>
        <strain evidence="11">S-27</strain>
    </source>
</reference>
<dbReference type="SMART" id="SM00220">
    <property type="entry name" value="S_TKc"/>
    <property type="match status" value="1"/>
</dbReference>
<evidence type="ECO:0000256" key="8">
    <source>
        <dbReference type="SAM" id="MobiDB-lite"/>
    </source>
</evidence>
<dbReference type="InterPro" id="IPR011009">
    <property type="entry name" value="Kinase-like_dom_sf"/>
</dbReference>
<dbReference type="SUPFAM" id="SSF56112">
    <property type="entry name" value="Protein kinase-like (PK-like)"/>
    <property type="match status" value="1"/>
</dbReference>
<dbReference type="CDD" id="cd14014">
    <property type="entry name" value="STKc_PknB_like"/>
    <property type="match status" value="1"/>
</dbReference>
<keyword evidence="5" id="KW-0418">Kinase</keyword>
<sequence>MNKEPSCFGKYELLEPIGTGGMAQVWKALHPELRRFVAVKILHADLRYVTPGSMTRFVNEGQAIAQLHHPNIVQVFDLHIPGPEEEGCDPYLVMEFVDGPTLDKYIQRTSRVSLFPTPEEIVELFASISQALDYAHRKNIVHRDIKPSNILLDSTNTEINSMGEPILSDFGLVKIIGAQGPTEMGALMGTPLYIAPEQVQGGEITPKSDLYSLGVILYEICTGTPPFRGDNAYAVMRQHMQDEPTPPTLINPRLPAEIDVVIKHAMAKDPAERFNSATSMTIAVANSFHVPIPERLRVKSSHSQPSLPPELFLPPIEDNASSLPTIISVGTAEAQTAIASHANTTQAASLSAVQAQDAASPQVATEPVPPAKAPVEPVPPPKAPAPSTGSNRVWRSLWPIAIAVLILLVIGATLLNRVLTLFPSGAASSTNPIVGQMSFYNTGNALDSNNPTINDGVMINLKNVAMPAAGKVYKAWLYNKRQPENDALLLGNITITNGAGTLNYRSPNHQNLLASMSAFVITENAPNDQPVTPVLDTKTWRYSGSIPDQPRNGDPEHFSQLDHLRHLLSSEPTLENRGLHNGIDFWFQHDVEQIQQEAASVKNLQDPVLIRQKLTDMLYYMDGPCAATETQATGHLPAAPDKNVLNESKIGLLECKQLANIHGHLQHIRLHLAGIVASPGASASQISSANAIDAHMVAFTGLITRMHDQVLQLGKLTKAQLQAAQNQRNQLDQLADSSVSKTNWTDADNKTHPGVATLCNQIAGLASIDIRRVSSSPSP</sequence>